<keyword evidence="1" id="KW-0472">Membrane</keyword>
<sequence length="78" mass="8650">MKSVVDKTAAFLCGFWMGIAAVWLLVVIPVFKDNSAVQTALDPYLKGYIYATFPVVIVIMLITGWSKKLKKGGDKRII</sequence>
<comment type="caution">
    <text evidence="2">The sequence shown here is derived from an EMBL/GenBank/DDBJ whole genome shotgun (WGS) entry which is preliminary data.</text>
</comment>
<dbReference type="EMBL" id="JABCUS010000001">
    <property type="protein sequence ID" value="NMX02393.1"/>
    <property type="molecule type" value="Genomic_DNA"/>
</dbReference>
<evidence type="ECO:0000313" key="3">
    <source>
        <dbReference type="Proteomes" id="UP000575397"/>
    </source>
</evidence>
<feature type="transmembrane region" description="Helical" evidence="1">
    <location>
        <begin position="48"/>
        <end position="66"/>
    </location>
</feature>
<accession>A0A7Y0US56</accession>
<proteinExistence type="predicted"/>
<reference evidence="2 3" key="1">
    <citation type="submission" date="2020-04" db="EMBL/GenBank/DDBJ databases">
        <title>Antimicrobial susceptibility and clonality of vaginal-derived multi-drug resistant Mobiluncus isolates in China.</title>
        <authorList>
            <person name="Zhang X."/>
        </authorList>
    </citation>
    <scope>NUCLEOTIDE SEQUENCE [LARGE SCALE GENOMIC DNA]</scope>
    <source>
        <strain evidence="2 3">12</strain>
    </source>
</reference>
<keyword evidence="1" id="KW-0812">Transmembrane</keyword>
<dbReference type="AlphaFoldDB" id="A0A7Y0US56"/>
<protein>
    <submittedName>
        <fullName evidence="2">Uncharacterized protein</fullName>
    </submittedName>
</protein>
<keyword evidence="1" id="KW-1133">Transmembrane helix</keyword>
<dbReference type="RefSeq" id="WP_169762014.1">
    <property type="nucleotide sequence ID" value="NZ_JABCUS010000001.1"/>
</dbReference>
<evidence type="ECO:0000313" key="2">
    <source>
        <dbReference type="EMBL" id="NMX02393.1"/>
    </source>
</evidence>
<feature type="transmembrane region" description="Helical" evidence="1">
    <location>
        <begin position="9"/>
        <end position="28"/>
    </location>
</feature>
<organism evidence="2 3">
    <name type="scientific">Mobiluncus mulieris</name>
    <dbReference type="NCBI Taxonomy" id="2052"/>
    <lineage>
        <taxon>Bacteria</taxon>
        <taxon>Bacillati</taxon>
        <taxon>Actinomycetota</taxon>
        <taxon>Actinomycetes</taxon>
        <taxon>Actinomycetales</taxon>
        <taxon>Actinomycetaceae</taxon>
        <taxon>Mobiluncus</taxon>
    </lineage>
</organism>
<name>A0A7Y0US56_9ACTO</name>
<dbReference type="Proteomes" id="UP000575397">
    <property type="component" value="Unassembled WGS sequence"/>
</dbReference>
<evidence type="ECO:0000256" key="1">
    <source>
        <dbReference type="SAM" id="Phobius"/>
    </source>
</evidence>
<gene>
    <name evidence="2" type="ORF">HHJ77_00195</name>
</gene>